<accession>A0A915IKR7</accession>
<organism evidence="1 2">
    <name type="scientific">Romanomermis culicivorax</name>
    <name type="common">Nematode worm</name>
    <dbReference type="NCBI Taxonomy" id="13658"/>
    <lineage>
        <taxon>Eukaryota</taxon>
        <taxon>Metazoa</taxon>
        <taxon>Ecdysozoa</taxon>
        <taxon>Nematoda</taxon>
        <taxon>Enoplea</taxon>
        <taxon>Dorylaimia</taxon>
        <taxon>Mermithida</taxon>
        <taxon>Mermithoidea</taxon>
        <taxon>Mermithidae</taxon>
        <taxon>Romanomermis</taxon>
    </lineage>
</organism>
<proteinExistence type="predicted"/>
<protein>
    <submittedName>
        <fullName evidence="2">Uncharacterized protein</fullName>
    </submittedName>
</protein>
<evidence type="ECO:0000313" key="2">
    <source>
        <dbReference type="WBParaSite" id="nRc.2.0.1.t14601-RA"/>
    </source>
</evidence>
<dbReference type="WBParaSite" id="nRc.2.0.1.t14601-RA">
    <property type="protein sequence ID" value="nRc.2.0.1.t14601-RA"/>
    <property type="gene ID" value="nRc.2.0.1.g14601"/>
</dbReference>
<dbReference type="Proteomes" id="UP000887565">
    <property type="component" value="Unplaced"/>
</dbReference>
<dbReference type="AlphaFoldDB" id="A0A915IKR7"/>
<name>A0A915IKR7_ROMCU</name>
<sequence>MPYNKHYARERWARLTYSHLLRLEKYQTTEIGIHNKKSTPQPWPLTKKNLGQLSLVEPHMFDVCML</sequence>
<evidence type="ECO:0000313" key="1">
    <source>
        <dbReference type="Proteomes" id="UP000887565"/>
    </source>
</evidence>
<keyword evidence="1" id="KW-1185">Reference proteome</keyword>
<reference evidence="2" key="1">
    <citation type="submission" date="2022-11" db="UniProtKB">
        <authorList>
            <consortium name="WormBaseParasite"/>
        </authorList>
    </citation>
    <scope>IDENTIFICATION</scope>
</reference>